<sequence>MALQQYIQQYGRMEISQNPNTGDYILVQNTFINLVNWFSGNEKIDKFIQEIQSQIKDHNDIFF</sequence>
<dbReference type="AlphaFoldDB" id="U9TPB5"/>
<dbReference type="HOGENOM" id="CLU_2886921_0_0_1"/>
<protein>
    <submittedName>
        <fullName evidence="1">Uncharacterized protein</fullName>
    </submittedName>
</protein>
<name>U9TPB5_RHIID</name>
<dbReference type="EMBL" id="KI287545">
    <property type="protein sequence ID" value="ESA09984.1"/>
    <property type="molecule type" value="Genomic_DNA"/>
</dbReference>
<gene>
    <name evidence="1" type="ORF">GLOINDRAFT_29930</name>
</gene>
<proteinExistence type="predicted"/>
<organism evidence="1">
    <name type="scientific">Rhizophagus irregularis (strain DAOM 181602 / DAOM 197198 / MUCL 43194)</name>
    <name type="common">Arbuscular mycorrhizal fungus</name>
    <name type="synonym">Glomus intraradices</name>
    <dbReference type="NCBI Taxonomy" id="747089"/>
    <lineage>
        <taxon>Eukaryota</taxon>
        <taxon>Fungi</taxon>
        <taxon>Fungi incertae sedis</taxon>
        <taxon>Mucoromycota</taxon>
        <taxon>Glomeromycotina</taxon>
        <taxon>Glomeromycetes</taxon>
        <taxon>Glomerales</taxon>
        <taxon>Glomeraceae</taxon>
        <taxon>Rhizophagus</taxon>
    </lineage>
</organism>
<reference evidence="1" key="1">
    <citation type="submission" date="2013-07" db="EMBL/GenBank/DDBJ databases">
        <title>The genome of an arbuscular mycorrhizal fungus provides insights into the evolution of the oldest plant symbiosis.</title>
        <authorList>
            <consortium name="DOE Joint Genome Institute"/>
            <person name="Tisserant E."/>
            <person name="Malbreil M."/>
            <person name="Kuo A."/>
            <person name="Kohler A."/>
            <person name="Symeonidi A."/>
            <person name="Balestrini R."/>
            <person name="Charron P."/>
            <person name="Duensing N."/>
            <person name="Frei-dit-Frey N."/>
            <person name="Gianinazzi-Pearson V."/>
            <person name="Gilbert B."/>
            <person name="Handa Y."/>
            <person name="Hijri M."/>
            <person name="Kaul R."/>
            <person name="Kawaguchi M."/>
            <person name="Krajinski F."/>
            <person name="Lammers P."/>
            <person name="Lapierre D."/>
            <person name="Masclaux F.G."/>
            <person name="Murat C."/>
            <person name="Morin E."/>
            <person name="Ndikumana S."/>
            <person name="Pagni M."/>
            <person name="Petitpierre D."/>
            <person name="Requena N."/>
            <person name="Rosikiewicz P."/>
            <person name="Riley R."/>
            <person name="Saito K."/>
            <person name="San Clemente H."/>
            <person name="Shapiro H."/>
            <person name="van Tuinen D."/>
            <person name="Becard G."/>
            <person name="Bonfante P."/>
            <person name="Paszkowski U."/>
            <person name="Shachar-Hill Y."/>
            <person name="Young J.P."/>
            <person name="Sanders I.R."/>
            <person name="Henrissat B."/>
            <person name="Rensing S.A."/>
            <person name="Grigoriev I.V."/>
            <person name="Corradi N."/>
            <person name="Roux C."/>
            <person name="Martin F."/>
        </authorList>
    </citation>
    <scope>NUCLEOTIDE SEQUENCE</scope>
    <source>
        <strain evidence="1">DAOM 197198</strain>
    </source>
</reference>
<evidence type="ECO:0000313" key="1">
    <source>
        <dbReference type="EMBL" id="ESA09984.1"/>
    </source>
</evidence>
<accession>U9TPB5</accession>